<proteinExistence type="predicted"/>
<comment type="caution">
    <text evidence="2">The sequence shown here is derived from an EMBL/GenBank/DDBJ whole genome shotgun (WGS) entry which is preliminary data.</text>
</comment>
<reference evidence="2" key="1">
    <citation type="submission" date="2022-03" db="EMBL/GenBank/DDBJ databases">
        <authorList>
            <person name="Brunel B."/>
        </authorList>
    </citation>
    <scope>NUCLEOTIDE SEQUENCE</scope>
    <source>
        <strain evidence="2">STM4922sample</strain>
    </source>
</reference>
<protein>
    <submittedName>
        <fullName evidence="2">Uncharacterized protein</fullName>
    </submittedName>
</protein>
<evidence type="ECO:0000313" key="3">
    <source>
        <dbReference type="Proteomes" id="UP001152604"/>
    </source>
</evidence>
<dbReference type="Proteomes" id="UP001152604">
    <property type="component" value="Unassembled WGS sequence"/>
</dbReference>
<evidence type="ECO:0000256" key="1">
    <source>
        <dbReference type="SAM" id="MobiDB-lite"/>
    </source>
</evidence>
<name>A0ABM9DL28_9HYPH</name>
<feature type="compositionally biased region" description="Polar residues" evidence="1">
    <location>
        <begin position="30"/>
        <end position="40"/>
    </location>
</feature>
<gene>
    <name evidence="2" type="ORF">MES4922_170160</name>
</gene>
<keyword evidence="3" id="KW-1185">Reference proteome</keyword>
<organism evidence="2 3">
    <name type="scientific">Mesorhizobium ventifaucium</name>
    <dbReference type="NCBI Taxonomy" id="666020"/>
    <lineage>
        <taxon>Bacteria</taxon>
        <taxon>Pseudomonadati</taxon>
        <taxon>Pseudomonadota</taxon>
        <taxon>Alphaproteobacteria</taxon>
        <taxon>Hyphomicrobiales</taxon>
        <taxon>Phyllobacteriaceae</taxon>
        <taxon>Mesorhizobium</taxon>
    </lineage>
</organism>
<accession>A0ABM9DL28</accession>
<sequence length="97" mass="11205">MGQAWHLAASEVLDPPNSFQIADTQIADTQMADTGRTTLKSRCREAATTLSDPRRDDTSRHENVWPNYPFHRAFRGTLHDWRPGRTIAGRRLRHRPR</sequence>
<feature type="compositionally biased region" description="Basic and acidic residues" evidence="1">
    <location>
        <begin position="52"/>
        <end position="63"/>
    </location>
</feature>
<evidence type="ECO:0000313" key="2">
    <source>
        <dbReference type="EMBL" id="CAH2396774.1"/>
    </source>
</evidence>
<dbReference type="EMBL" id="CAKXZS010000009">
    <property type="protein sequence ID" value="CAH2396774.1"/>
    <property type="molecule type" value="Genomic_DNA"/>
</dbReference>
<feature type="region of interest" description="Disordered" evidence="1">
    <location>
        <begin position="30"/>
        <end position="65"/>
    </location>
</feature>